<dbReference type="GeneID" id="20329633"/>
<dbReference type="AlphaFoldDB" id="A0A074YYJ2"/>
<proteinExistence type="predicted"/>
<keyword evidence="2" id="KW-1185">Reference proteome</keyword>
<dbReference type="EMBL" id="KL597150">
    <property type="protein sequence ID" value="KER19713.1"/>
    <property type="molecule type" value="Genomic_DNA"/>
</dbReference>
<dbReference type="Proteomes" id="UP000054324">
    <property type="component" value="Unassembled WGS sequence"/>
</dbReference>
<sequence>METGPWIVESQTPPEFGGVGNKLTFVCKDCFDSSEASRRVRASSGATSAGRNVSIKGARWPKWLEREFTDLKKVRGSNPTSATRLPRSKFGYHQPRHIYTSHGHRRFLSCPRSPMSIGSSTAARNRMAVFEKNRPAVEPFRCHATLRLHEGWDTARLPKPRQGKSRGRGQVRTTDLLISKFALLPLGPSRPRSWAFQHKFVVRTRPLPLDFPYLGLGNLARSQPSCNLWVAWQLGTERFMKFLQVAPVYRGVHFTRGRDGPSGLGNLAVSQPSCFLRVQWQLGTGRVLQLDPILLLISYILHSTNPMNVKTTRDSNPASQPFLSRLGQPGSISAFVLLSGGMAHTHLRRVTSERSFYLLVLFMKKNRSAVASFGAQQPCHQKEARGLEYRQKVTARMPLTSISLHFLQRLQPNTDGVTVTTPWKAYNTNNTQTLLMRCPPRGLRHPEGGTENNTHLGGRYFGMRSTRPSHHKLIQLPRHVKFSTISSDSP</sequence>
<dbReference type="OrthoDB" id="5962932at2759"/>
<dbReference type="KEGG" id="ovi:T265_15468"/>
<reference evidence="1 2" key="1">
    <citation type="submission" date="2013-11" db="EMBL/GenBank/DDBJ databases">
        <title>Opisthorchis viverrini - life in the bile duct.</title>
        <authorList>
            <person name="Young N.D."/>
            <person name="Nagarajan N."/>
            <person name="Lin S.J."/>
            <person name="Korhonen P.K."/>
            <person name="Jex A.R."/>
            <person name="Hall R.S."/>
            <person name="Safavi-Hemami H."/>
            <person name="Kaewkong W."/>
            <person name="Bertrand D."/>
            <person name="Gao S."/>
            <person name="Seet Q."/>
            <person name="Wongkham S."/>
            <person name="Teh B.T."/>
            <person name="Wongkham C."/>
            <person name="Intapan P.M."/>
            <person name="Maleewong W."/>
            <person name="Yang X."/>
            <person name="Hu M."/>
            <person name="Wang Z."/>
            <person name="Hofmann A."/>
            <person name="Sternberg P.W."/>
            <person name="Tan P."/>
            <person name="Wang J."/>
            <person name="Gasser R.B."/>
        </authorList>
    </citation>
    <scope>NUCLEOTIDE SEQUENCE [LARGE SCALE GENOMIC DNA]</scope>
</reference>
<dbReference type="CTD" id="20329633"/>
<gene>
    <name evidence="1" type="ORF">T265_15468</name>
</gene>
<organism evidence="1 2">
    <name type="scientific">Opisthorchis viverrini</name>
    <name type="common">Southeast Asian liver fluke</name>
    <dbReference type="NCBI Taxonomy" id="6198"/>
    <lineage>
        <taxon>Eukaryota</taxon>
        <taxon>Metazoa</taxon>
        <taxon>Spiralia</taxon>
        <taxon>Lophotrochozoa</taxon>
        <taxon>Platyhelminthes</taxon>
        <taxon>Trematoda</taxon>
        <taxon>Digenea</taxon>
        <taxon>Opisthorchiida</taxon>
        <taxon>Opisthorchiata</taxon>
        <taxon>Opisthorchiidae</taxon>
        <taxon>Opisthorchis</taxon>
    </lineage>
</organism>
<dbReference type="RefSeq" id="XP_009176535.1">
    <property type="nucleotide sequence ID" value="XM_009178271.1"/>
</dbReference>
<accession>A0A074YYJ2</accession>
<name>A0A074YYJ2_OPIVI</name>
<evidence type="ECO:0000313" key="1">
    <source>
        <dbReference type="EMBL" id="KER19713.1"/>
    </source>
</evidence>
<protein>
    <submittedName>
        <fullName evidence="1">Uncharacterized protein</fullName>
    </submittedName>
</protein>
<evidence type="ECO:0000313" key="2">
    <source>
        <dbReference type="Proteomes" id="UP000054324"/>
    </source>
</evidence>